<protein>
    <recommendedName>
        <fullName evidence="10">GATA-type domain-containing protein</fullName>
    </recommendedName>
</protein>
<dbReference type="SUPFAM" id="SSF57716">
    <property type="entry name" value="Glucocorticoid receptor-like (DNA-binding domain)"/>
    <property type="match status" value="1"/>
</dbReference>
<dbReference type="InterPro" id="IPR000679">
    <property type="entry name" value="Znf_GATA"/>
</dbReference>
<dbReference type="PANTHER" id="PTHR10071">
    <property type="entry name" value="TRANSCRIPTION FACTOR GATA FAMILY MEMBER"/>
    <property type="match status" value="1"/>
</dbReference>
<evidence type="ECO:0000256" key="7">
    <source>
        <dbReference type="ARBA" id="ARBA00023242"/>
    </source>
</evidence>
<dbReference type="Proteomes" id="UP001328107">
    <property type="component" value="Unassembled WGS sequence"/>
</dbReference>
<evidence type="ECO:0000256" key="2">
    <source>
        <dbReference type="ARBA" id="ARBA00022723"/>
    </source>
</evidence>
<sequence length="296" mass="33366">MPDDIASRTARIEELLSSIGNFGSRDPAGSVIRSLLETIWKVNDKGIYQTLPADLDFFQHSVDHYKKTDANKDDHLRNAVYALAEASKCMLMTLSEKSTGTATDGNEAANPEVSIEKKKPSTSESLLLPRPPMDFEIKEEDDLFLPGDPAINPLFDFPSSSSSIVGMKREETRANSAFSSNEVIGWPREADLKLYSHDACPSVSQSGRLRKRTKRMQSEDYVEEESDEEWDERVVRRRSVPSGGNLRCANCEATEASAWRRNDEGELECNKCRLHFKRHGSKRPKGLDNTILRRVR</sequence>
<dbReference type="Pfam" id="PF00320">
    <property type="entry name" value="GATA"/>
    <property type="match status" value="1"/>
</dbReference>
<evidence type="ECO:0000256" key="6">
    <source>
        <dbReference type="ARBA" id="ARBA00023163"/>
    </source>
</evidence>
<dbReference type="GO" id="GO:0005634">
    <property type="term" value="C:nucleus"/>
    <property type="evidence" value="ECO:0007669"/>
    <property type="project" value="UniProtKB-SubCell"/>
</dbReference>
<keyword evidence="3 8" id="KW-0863">Zinc-finger</keyword>
<keyword evidence="12" id="KW-1185">Reference proteome</keyword>
<evidence type="ECO:0000256" key="4">
    <source>
        <dbReference type="ARBA" id="ARBA00022833"/>
    </source>
</evidence>
<dbReference type="InterPro" id="IPR039355">
    <property type="entry name" value="Transcription_factor_GATA"/>
</dbReference>
<evidence type="ECO:0000313" key="11">
    <source>
        <dbReference type="EMBL" id="GMR58440.1"/>
    </source>
</evidence>
<gene>
    <name evidence="11" type="ORF">PMAYCL1PPCAC_28635</name>
</gene>
<name>A0AAN5IBV3_9BILA</name>
<comment type="subcellular location">
    <subcellularLocation>
        <location evidence="1">Nucleus</location>
    </subcellularLocation>
</comment>
<evidence type="ECO:0000256" key="9">
    <source>
        <dbReference type="SAM" id="MobiDB-lite"/>
    </source>
</evidence>
<evidence type="ECO:0000259" key="10">
    <source>
        <dbReference type="PROSITE" id="PS50114"/>
    </source>
</evidence>
<evidence type="ECO:0000256" key="5">
    <source>
        <dbReference type="ARBA" id="ARBA00023015"/>
    </source>
</evidence>
<feature type="region of interest" description="Disordered" evidence="9">
    <location>
        <begin position="99"/>
        <end position="129"/>
    </location>
</feature>
<dbReference type="GO" id="GO:0045165">
    <property type="term" value="P:cell fate commitment"/>
    <property type="evidence" value="ECO:0007669"/>
    <property type="project" value="TreeGrafter"/>
</dbReference>
<dbReference type="GO" id="GO:0045944">
    <property type="term" value="P:positive regulation of transcription by RNA polymerase II"/>
    <property type="evidence" value="ECO:0007669"/>
    <property type="project" value="TreeGrafter"/>
</dbReference>
<keyword evidence="5" id="KW-0805">Transcription regulation</keyword>
<proteinExistence type="predicted"/>
<evidence type="ECO:0000256" key="8">
    <source>
        <dbReference type="PROSITE-ProRule" id="PRU00094"/>
    </source>
</evidence>
<evidence type="ECO:0000256" key="3">
    <source>
        <dbReference type="ARBA" id="ARBA00022771"/>
    </source>
</evidence>
<dbReference type="GO" id="GO:0008270">
    <property type="term" value="F:zinc ion binding"/>
    <property type="evidence" value="ECO:0007669"/>
    <property type="project" value="UniProtKB-KW"/>
</dbReference>
<dbReference type="SMART" id="SM00401">
    <property type="entry name" value="ZnF_GATA"/>
    <property type="match status" value="1"/>
</dbReference>
<dbReference type="InterPro" id="IPR013088">
    <property type="entry name" value="Znf_NHR/GATA"/>
</dbReference>
<dbReference type="GO" id="GO:0000122">
    <property type="term" value="P:negative regulation of transcription by RNA polymerase II"/>
    <property type="evidence" value="ECO:0007669"/>
    <property type="project" value="TreeGrafter"/>
</dbReference>
<dbReference type="GO" id="GO:0000981">
    <property type="term" value="F:DNA-binding transcription factor activity, RNA polymerase II-specific"/>
    <property type="evidence" value="ECO:0007669"/>
    <property type="project" value="TreeGrafter"/>
</dbReference>
<comment type="caution">
    <text evidence="11">The sequence shown here is derived from an EMBL/GenBank/DDBJ whole genome shotgun (WGS) entry which is preliminary data.</text>
</comment>
<accession>A0AAN5IBV3</accession>
<feature type="domain" description="GATA-type" evidence="10">
    <location>
        <begin position="242"/>
        <end position="296"/>
    </location>
</feature>
<dbReference type="PROSITE" id="PS50114">
    <property type="entry name" value="GATA_ZN_FINGER_2"/>
    <property type="match status" value="1"/>
</dbReference>
<dbReference type="Gene3D" id="3.30.50.10">
    <property type="entry name" value="Erythroid Transcription Factor GATA-1, subunit A"/>
    <property type="match status" value="1"/>
</dbReference>
<evidence type="ECO:0000256" key="1">
    <source>
        <dbReference type="ARBA" id="ARBA00004123"/>
    </source>
</evidence>
<keyword evidence="7" id="KW-0539">Nucleus</keyword>
<dbReference type="GO" id="GO:0000978">
    <property type="term" value="F:RNA polymerase II cis-regulatory region sequence-specific DNA binding"/>
    <property type="evidence" value="ECO:0007669"/>
    <property type="project" value="TreeGrafter"/>
</dbReference>
<keyword evidence="2" id="KW-0479">Metal-binding</keyword>
<reference evidence="12" key="1">
    <citation type="submission" date="2022-10" db="EMBL/GenBank/DDBJ databases">
        <title>Genome assembly of Pristionchus species.</title>
        <authorList>
            <person name="Yoshida K."/>
            <person name="Sommer R.J."/>
        </authorList>
    </citation>
    <scope>NUCLEOTIDE SEQUENCE [LARGE SCALE GENOMIC DNA]</scope>
    <source>
        <strain evidence="12">RS5460</strain>
    </source>
</reference>
<organism evidence="11 12">
    <name type="scientific">Pristionchus mayeri</name>
    <dbReference type="NCBI Taxonomy" id="1317129"/>
    <lineage>
        <taxon>Eukaryota</taxon>
        <taxon>Metazoa</taxon>
        <taxon>Ecdysozoa</taxon>
        <taxon>Nematoda</taxon>
        <taxon>Chromadorea</taxon>
        <taxon>Rhabditida</taxon>
        <taxon>Rhabditina</taxon>
        <taxon>Diplogasteromorpha</taxon>
        <taxon>Diplogasteroidea</taxon>
        <taxon>Neodiplogasteridae</taxon>
        <taxon>Pristionchus</taxon>
    </lineage>
</organism>
<dbReference type="PANTHER" id="PTHR10071:SF281">
    <property type="entry name" value="BOX A-BINDING FACTOR-RELATED"/>
    <property type="match status" value="1"/>
</dbReference>
<keyword evidence="4" id="KW-0862">Zinc</keyword>
<keyword evidence="6" id="KW-0804">Transcription</keyword>
<dbReference type="AlphaFoldDB" id="A0AAN5IBV3"/>
<dbReference type="EMBL" id="BTRK01000006">
    <property type="protein sequence ID" value="GMR58440.1"/>
    <property type="molecule type" value="Genomic_DNA"/>
</dbReference>
<evidence type="ECO:0000313" key="12">
    <source>
        <dbReference type="Proteomes" id="UP001328107"/>
    </source>
</evidence>